<name>A0A6I8UXP2_DROPS</name>
<dbReference type="FunCoup" id="A0A6I8UXP2">
    <property type="interactions" value="23"/>
</dbReference>
<dbReference type="AlphaFoldDB" id="A0A6I8UXP2"/>
<accession>A0A6I8UXP2</accession>
<gene>
    <name evidence="4" type="primary">LOC6903161</name>
</gene>
<sequence length="500" mass="58730">MKDKKTTDLSSQQEEKILVPQWLWRERIEQRTVPQHQIEALVQESGFEPNTPLSTQSKLSPPESDPFNMGPEVPLSEADRTFFGIFNAARQHRLAQTHKFWTLPTSMSAKGGPRQTKTLKASETQEPPIPVPDYEVLWRFEKISYTELQMKSPQCQLAPANVMLSAIRNYWFDNLEILVESQFLHVDRFLFTYFAKNFRSCKSSVLQIPVSKVDMCMLRRIYDWMLGNEQVIQINRELIPFFKAAKFLGIDELVDHYRSAFSRSPSGGVWEQNALRTYLSAGSQRCEEMMIMMLSRVRKCFLPLVAAQEFLELNAREMVYLLRLKTICVNGEEEVFFACLRWLEHAWEERQQYVFQLMSNMHVSLLPAWLLRSLDTQCDNQMIAEVFRSPDFQDWLFEKIKESLAISASMESARNAKIIEMPNIEELERSWVYCGVPHHHDSRCPNYRQLNYRTFKLFLQRLQEQSETYMESLQSIPNRAWNSFPCCPAVLTSRRHKKRT</sequence>
<dbReference type="SMART" id="SM00875">
    <property type="entry name" value="BACK"/>
    <property type="match status" value="1"/>
</dbReference>
<evidence type="ECO:0000313" key="4">
    <source>
        <dbReference type="RefSeq" id="XP_002132862.2"/>
    </source>
</evidence>
<feature type="region of interest" description="Disordered" evidence="1">
    <location>
        <begin position="45"/>
        <end position="66"/>
    </location>
</feature>
<feature type="region of interest" description="Disordered" evidence="1">
    <location>
        <begin position="105"/>
        <end position="125"/>
    </location>
</feature>
<dbReference type="Gene3D" id="1.25.40.420">
    <property type="match status" value="1"/>
</dbReference>
<dbReference type="PANTHER" id="PTHR22667">
    <property type="entry name" value="AT01380P-RELATED"/>
    <property type="match status" value="1"/>
</dbReference>
<dbReference type="PANTHER" id="PTHR22667:SF0">
    <property type="entry name" value="AT01380P-RELATED"/>
    <property type="match status" value="1"/>
</dbReference>
<protein>
    <recommendedName>
        <fullName evidence="2">BACK domain-containing protein</fullName>
    </recommendedName>
</protein>
<dbReference type="Pfam" id="PF07707">
    <property type="entry name" value="BACK"/>
    <property type="match status" value="1"/>
</dbReference>
<dbReference type="InterPro" id="IPR031750">
    <property type="entry name" value="DUF4734"/>
</dbReference>
<feature type="compositionally biased region" description="Polar residues" evidence="1">
    <location>
        <begin position="115"/>
        <end position="125"/>
    </location>
</feature>
<reference evidence="4" key="1">
    <citation type="submission" date="2025-08" db="UniProtKB">
        <authorList>
            <consortium name="RefSeq"/>
        </authorList>
    </citation>
    <scope>IDENTIFICATION</scope>
    <source>
        <strain evidence="4">MV-25-SWS-2005</strain>
        <tissue evidence="4">Whole body</tissue>
    </source>
</reference>
<organism evidence="3 4">
    <name type="scientific">Drosophila pseudoobscura pseudoobscura</name>
    <name type="common">Fruit fly</name>
    <dbReference type="NCBI Taxonomy" id="46245"/>
    <lineage>
        <taxon>Eukaryota</taxon>
        <taxon>Metazoa</taxon>
        <taxon>Ecdysozoa</taxon>
        <taxon>Arthropoda</taxon>
        <taxon>Hexapoda</taxon>
        <taxon>Insecta</taxon>
        <taxon>Pterygota</taxon>
        <taxon>Neoptera</taxon>
        <taxon>Endopterygota</taxon>
        <taxon>Diptera</taxon>
        <taxon>Brachycera</taxon>
        <taxon>Muscomorpha</taxon>
        <taxon>Ephydroidea</taxon>
        <taxon>Drosophilidae</taxon>
        <taxon>Drosophila</taxon>
        <taxon>Sophophora</taxon>
    </lineage>
</organism>
<dbReference type="Proteomes" id="UP000001819">
    <property type="component" value="Chromosome 4"/>
</dbReference>
<evidence type="ECO:0000256" key="1">
    <source>
        <dbReference type="SAM" id="MobiDB-lite"/>
    </source>
</evidence>
<evidence type="ECO:0000313" key="3">
    <source>
        <dbReference type="Proteomes" id="UP000001819"/>
    </source>
</evidence>
<keyword evidence="3" id="KW-1185">Reference proteome</keyword>
<dbReference type="InterPro" id="IPR011705">
    <property type="entry name" value="BACK"/>
</dbReference>
<evidence type="ECO:0000259" key="2">
    <source>
        <dbReference type="SMART" id="SM00875"/>
    </source>
</evidence>
<dbReference type="InParanoid" id="A0A6I8UXP2"/>
<dbReference type="ExpressionAtlas" id="A0A6I8UXP2">
    <property type="expression patterns" value="baseline"/>
</dbReference>
<feature type="domain" description="BACK" evidence="2">
    <location>
        <begin position="274"/>
        <end position="375"/>
    </location>
</feature>
<dbReference type="Pfam" id="PF15881">
    <property type="entry name" value="DUF4734"/>
    <property type="match status" value="1"/>
</dbReference>
<dbReference type="RefSeq" id="XP_002132862.2">
    <property type="nucleotide sequence ID" value="XM_002132826.3"/>
</dbReference>
<proteinExistence type="predicted"/>
<dbReference type="KEGG" id="dpo:6903161"/>